<dbReference type="GO" id="GO:0008195">
    <property type="term" value="F:phosphatidate phosphatase activity"/>
    <property type="evidence" value="ECO:0007669"/>
    <property type="project" value="InterPro"/>
</dbReference>
<dbReference type="InParanoid" id="A0A286UJH7"/>
<feature type="domain" description="Phosphatidate phosphatase APP1 catalytic" evidence="3">
    <location>
        <begin position="391"/>
        <end position="541"/>
    </location>
</feature>
<protein>
    <submittedName>
        <fullName evidence="4">Actin cytoskeleton organization app1</fullName>
    </submittedName>
</protein>
<dbReference type="InterPro" id="IPR019236">
    <property type="entry name" value="APP1_cat"/>
</dbReference>
<dbReference type="InterPro" id="IPR052935">
    <property type="entry name" value="Mg2+_PAP"/>
</dbReference>
<keyword evidence="5" id="KW-1185">Reference proteome</keyword>
<evidence type="ECO:0000313" key="4">
    <source>
        <dbReference type="EMBL" id="PAV19624.1"/>
    </source>
</evidence>
<sequence>MSNGLDRSSWKSGVAGASSRLATLKGLIPPPQRDALRTFFDRRSPDTRSPEGSVSREGQDRKLSWREWAGDKLRSRNPGNTAVEKVSLFPGWAARRYYDERSVGKEAAEFSIEVYVSGFAASYVPSDLATRSQRAFMRLAKAYASLPKLPTTGSQTPPSGTITPRLSNSTEDLLKNIVLPPRPTEITEESELAALERQFKRAEEDVNSGSDSSSLHSVGPDSLRSYDMSQGYALQTAAQGPYIPTESQFNVDSVELTRLHDNLNSRLQPFWSRALSNRMIRISIFSHPPKLNVGPFEQHGADTDPMHYPIHVEELLTDSQGAFETRLKISWTQICQHAGALHIAFGSMQDTDLYVCVDLIPSSPRPLSTVSFMGYAARSVIPVPLNYTKVRLISDIDDTIKFSNILGGVRTVFRNVFVKHLEELVVKGMGDWYTTMWSKGVRFHYVSNSPFELLPVINEFIKISCLPQGSVKLRNYAGRSLFNGLISSPSSRKRDGIIDILNAFSGSQFFLVGDSGEQDLELYSRIASERSNQILAIFIRDASGPSSRPIDDPTGEKIKELIRNQSQPIFSSSEENRNALNVGEQFSQIPQIQIRKQRSETTGGFYPRQFNSGIAHDRQGYAVSAHSSITGRDPETRSRSYSTPTPFVGLQSSSLDSDLAYSELPHDSDPAPPDSDLAHLFLFGGLSKADVSNLDQGERRRYELQERVYRAQQFKSLSPFFNRALLSIIGPV</sequence>
<feature type="region of interest" description="Disordered" evidence="2">
    <location>
        <begin position="621"/>
        <end position="644"/>
    </location>
</feature>
<dbReference type="PANTHER" id="PTHR28208:SF3">
    <property type="entry name" value="PHOSPHATIDATE PHOSPHATASE APP1"/>
    <property type="match status" value="1"/>
</dbReference>
<evidence type="ECO:0000259" key="3">
    <source>
        <dbReference type="Pfam" id="PF09949"/>
    </source>
</evidence>
<accession>A0A286UJH7</accession>
<feature type="region of interest" description="Disordered" evidence="2">
    <location>
        <begin position="148"/>
        <end position="167"/>
    </location>
</feature>
<feature type="coiled-coil region" evidence="1">
    <location>
        <begin position="185"/>
        <end position="212"/>
    </location>
</feature>
<name>A0A286UJH7_9AGAM</name>
<feature type="compositionally biased region" description="Low complexity" evidence="2">
    <location>
        <begin position="150"/>
        <end position="164"/>
    </location>
</feature>
<dbReference type="EMBL" id="NBII01000004">
    <property type="protein sequence ID" value="PAV19624.1"/>
    <property type="molecule type" value="Genomic_DNA"/>
</dbReference>
<gene>
    <name evidence="4" type="ORF">PNOK_0455800</name>
</gene>
<evidence type="ECO:0000256" key="1">
    <source>
        <dbReference type="SAM" id="Coils"/>
    </source>
</evidence>
<feature type="compositionally biased region" description="Basic and acidic residues" evidence="2">
    <location>
        <begin position="34"/>
        <end position="49"/>
    </location>
</feature>
<comment type="caution">
    <text evidence="4">The sequence shown here is derived from an EMBL/GenBank/DDBJ whole genome shotgun (WGS) entry which is preliminary data.</text>
</comment>
<organism evidence="4 5">
    <name type="scientific">Pyrrhoderma noxium</name>
    <dbReference type="NCBI Taxonomy" id="2282107"/>
    <lineage>
        <taxon>Eukaryota</taxon>
        <taxon>Fungi</taxon>
        <taxon>Dikarya</taxon>
        <taxon>Basidiomycota</taxon>
        <taxon>Agaricomycotina</taxon>
        <taxon>Agaricomycetes</taxon>
        <taxon>Hymenochaetales</taxon>
        <taxon>Hymenochaetaceae</taxon>
        <taxon>Pyrrhoderma</taxon>
    </lineage>
</organism>
<reference evidence="4 5" key="1">
    <citation type="journal article" date="2017" name="Mol. Ecol.">
        <title>Comparative and population genomic landscape of Phellinus noxius: A hypervariable fungus causing root rot in trees.</title>
        <authorList>
            <person name="Chung C.L."/>
            <person name="Lee T.J."/>
            <person name="Akiba M."/>
            <person name="Lee H.H."/>
            <person name="Kuo T.H."/>
            <person name="Liu D."/>
            <person name="Ke H.M."/>
            <person name="Yokoi T."/>
            <person name="Roa M.B."/>
            <person name="Lu M.J."/>
            <person name="Chang Y.Y."/>
            <person name="Ann P.J."/>
            <person name="Tsai J.N."/>
            <person name="Chen C.Y."/>
            <person name="Tzean S.S."/>
            <person name="Ota Y."/>
            <person name="Hattori T."/>
            <person name="Sahashi N."/>
            <person name="Liou R.F."/>
            <person name="Kikuchi T."/>
            <person name="Tsai I.J."/>
        </authorList>
    </citation>
    <scope>NUCLEOTIDE SEQUENCE [LARGE SCALE GENOMIC DNA]</scope>
    <source>
        <strain evidence="4 5">FFPRI411160</strain>
    </source>
</reference>
<dbReference type="OrthoDB" id="2117591at2759"/>
<dbReference type="PANTHER" id="PTHR28208">
    <property type="entry name" value="PHOSPHATIDATE PHOSPHATASE APP1"/>
    <property type="match status" value="1"/>
</dbReference>
<dbReference type="STRING" id="2282107.A0A286UJH7"/>
<feature type="region of interest" description="Disordered" evidence="2">
    <location>
        <begin position="21"/>
        <end position="62"/>
    </location>
</feature>
<dbReference type="GO" id="GO:0030479">
    <property type="term" value="C:actin cortical patch"/>
    <property type="evidence" value="ECO:0007669"/>
    <property type="project" value="TreeGrafter"/>
</dbReference>
<dbReference type="AlphaFoldDB" id="A0A286UJH7"/>
<evidence type="ECO:0000256" key="2">
    <source>
        <dbReference type="SAM" id="MobiDB-lite"/>
    </source>
</evidence>
<evidence type="ECO:0000313" key="5">
    <source>
        <dbReference type="Proteomes" id="UP000217199"/>
    </source>
</evidence>
<proteinExistence type="predicted"/>
<dbReference type="Pfam" id="PF09949">
    <property type="entry name" value="APP1_cat"/>
    <property type="match status" value="1"/>
</dbReference>
<dbReference type="Proteomes" id="UP000217199">
    <property type="component" value="Unassembled WGS sequence"/>
</dbReference>
<keyword evidence="1" id="KW-0175">Coiled coil</keyword>